<keyword evidence="4" id="KW-0347">Helicase</keyword>
<keyword evidence="5" id="KW-1185">Reference proteome</keyword>
<reference evidence="4 5" key="2">
    <citation type="submission" date="2012-02" db="EMBL/GenBank/DDBJ databases">
        <title>Improved High-Quality Draft sequence of Desulfobacter postgatei 2ac9.</title>
        <authorList>
            <consortium name="US DOE Joint Genome Institute"/>
            <person name="Lucas S."/>
            <person name="Han J."/>
            <person name="Lapidus A."/>
            <person name="Cheng J.-F."/>
            <person name="Goodwin L."/>
            <person name="Pitluck S."/>
            <person name="Peters L."/>
            <person name="Ovchinnikova G."/>
            <person name="Held B."/>
            <person name="Detter J.C."/>
            <person name="Han C."/>
            <person name="Tapia R."/>
            <person name="Land M."/>
            <person name="Hauser L."/>
            <person name="Kyrpides N."/>
            <person name="Ivanova N."/>
            <person name="Pagani I."/>
            <person name="Orellana R."/>
            <person name="Lovley D."/>
            <person name="Woyke T."/>
        </authorList>
    </citation>
    <scope>NUCLEOTIDE SEQUENCE [LARGE SCALE GENOMIC DNA]</scope>
    <source>
        <strain evidence="4 5">2ac9</strain>
    </source>
</reference>
<dbReference type="InterPro" id="IPR029493">
    <property type="entry name" value="RecD2-like_HHH"/>
</dbReference>
<dbReference type="CDD" id="cd17933">
    <property type="entry name" value="DEXSc_RecD-like"/>
    <property type="match status" value="1"/>
</dbReference>
<dbReference type="SUPFAM" id="SSF52540">
    <property type="entry name" value="P-loop containing nucleoside triphosphate hydrolases"/>
    <property type="match status" value="2"/>
</dbReference>
<protein>
    <submittedName>
        <fullName evidence="4">Helicase, putative, RecD/TraA family</fullName>
    </submittedName>
</protein>
<evidence type="ECO:0000259" key="3">
    <source>
        <dbReference type="SMART" id="SM00382"/>
    </source>
</evidence>
<dbReference type="RefSeq" id="WP_004070459.1">
    <property type="nucleotide sequence ID" value="NZ_CM001488.1"/>
</dbReference>
<dbReference type="InterPro" id="IPR003593">
    <property type="entry name" value="AAA+_ATPase"/>
</dbReference>
<dbReference type="Proteomes" id="UP000005778">
    <property type="component" value="Chromosome"/>
</dbReference>
<dbReference type="PANTHER" id="PTHR43788">
    <property type="entry name" value="DNA2/NAM7 HELICASE FAMILY MEMBER"/>
    <property type="match status" value="1"/>
</dbReference>
<sequence>MITINGTLSRITFQNPENHYTVCRVAVPKVADAITVVGHLPGVAQGERLKLKGTWISHPKYGEQFKAASFEITLPSSMSGIRKYLSSGIIPGINQELADRIVDTFGEQTLEIIENEPDRLLDVYGIGKIKQKMIETAWNAHHSVRRVMDMLQGTNIDSAKAAAILKTYGDRALEVLTEDTFRIARDIPAIGFAVVDELARALGTEKEAEERLKACLVCRLLDLEQDGHMFEQKEDLIRACAQRAGVSAELLSDALGSLNADNEVMIEKDRVYLAPLHKAEAGISRRIKALLSMPAPDFHLDNDLINAQVLSAMAVQLSREQMDVLTRIMGQKISIITGGPGTGKTTLIKALCVVFRMLRLKVMLAAPTGRAARRLTEVTGRAAKTLHKLLGFNPDTETFEYDFTNPLDLDLLVVDEASMVDTQLMYRVSEALPAGAGLILVGDTFQLPSVGPGNVLSDIIDSAQVAVFALTRIFRQARKSPIVMHAHSIRNGQMPDIKSAPADQPSQFYFIEAGTPARVAETICELCAIRIPKAFPHIRETQVLTPMHRGEAGTISLNQRLQAVLNDTPGGIESHGHTFKTGDKVMHLKNNYDKEVFNGDIGRVIEADKSTGQVLVDYEDRTVAYDLPELDELTLAYAISVHKSQGSEYDAVIIALTTAHFPLLQRNLLYTAMTRGKCLVIIVGSTRAFKTAFDNNRTALRRSGLKERLEENL</sequence>
<dbReference type="InterPro" id="IPR027417">
    <property type="entry name" value="P-loop_NTPase"/>
</dbReference>
<dbReference type="eggNOG" id="COG0507">
    <property type="taxonomic scope" value="Bacteria"/>
</dbReference>
<dbReference type="Pfam" id="PF14490">
    <property type="entry name" value="HHH_RecD2"/>
    <property type="match status" value="1"/>
</dbReference>
<keyword evidence="1" id="KW-0547">Nucleotide-binding</keyword>
<dbReference type="AlphaFoldDB" id="I5AY03"/>
<dbReference type="InterPro" id="IPR041451">
    <property type="entry name" value="RecD2_SH13"/>
</dbReference>
<dbReference type="Gene3D" id="1.10.10.2220">
    <property type="match status" value="1"/>
</dbReference>
<accession>I5AY03</accession>
<dbReference type="InterPro" id="IPR027785">
    <property type="entry name" value="UvrD-like_helicase_C"/>
</dbReference>
<dbReference type="InterPro" id="IPR006345">
    <property type="entry name" value="RecD2"/>
</dbReference>
<dbReference type="OrthoDB" id="9763659at2"/>
<name>I5AY03_9BACT</name>
<dbReference type="SUPFAM" id="SSF47781">
    <property type="entry name" value="RuvA domain 2-like"/>
    <property type="match status" value="1"/>
</dbReference>
<dbReference type="GO" id="GO:0017116">
    <property type="term" value="F:single-stranded DNA helicase activity"/>
    <property type="evidence" value="ECO:0007669"/>
    <property type="project" value="TreeGrafter"/>
</dbReference>
<feature type="domain" description="AAA+ ATPase" evidence="3">
    <location>
        <begin position="330"/>
        <end position="478"/>
    </location>
</feature>
<dbReference type="HOGENOM" id="CLU_007524_0_3_7"/>
<keyword evidence="4" id="KW-0378">Hydrolase</keyword>
<organism evidence="4 5">
    <name type="scientific">Desulfobacter postgatei 2ac9</name>
    <dbReference type="NCBI Taxonomy" id="879212"/>
    <lineage>
        <taxon>Bacteria</taxon>
        <taxon>Pseudomonadati</taxon>
        <taxon>Thermodesulfobacteriota</taxon>
        <taxon>Desulfobacteria</taxon>
        <taxon>Desulfobacterales</taxon>
        <taxon>Desulfobacteraceae</taxon>
        <taxon>Desulfobacter</taxon>
    </lineage>
</organism>
<dbReference type="InterPro" id="IPR050534">
    <property type="entry name" value="Coronavir_polyprotein_1ab"/>
</dbReference>
<dbReference type="InterPro" id="IPR010994">
    <property type="entry name" value="RuvA_2-like"/>
</dbReference>
<gene>
    <name evidence="4" type="ORF">DespoDRAFT_00067</name>
</gene>
<dbReference type="STRING" id="879212.DespoDRAFT_00067"/>
<dbReference type="Pfam" id="PF18335">
    <property type="entry name" value="SH3_13"/>
    <property type="match status" value="1"/>
</dbReference>
<dbReference type="GO" id="GO:0005524">
    <property type="term" value="F:ATP binding"/>
    <property type="evidence" value="ECO:0007669"/>
    <property type="project" value="UniProtKB-KW"/>
</dbReference>
<dbReference type="SMART" id="SM00382">
    <property type="entry name" value="AAA"/>
    <property type="match status" value="1"/>
</dbReference>
<dbReference type="Pfam" id="PF13538">
    <property type="entry name" value="UvrD_C_2"/>
    <property type="match status" value="1"/>
</dbReference>
<dbReference type="Gene3D" id="3.40.50.300">
    <property type="entry name" value="P-loop containing nucleotide triphosphate hydrolases"/>
    <property type="match status" value="2"/>
</dbReference>
<dbReference type="Pfam" id="PF13604">
    <property type="entry name" value="AAA_30"/>
    <property type="match status" value="1"/>
</dbReference>
<dbReference type="GO" id="GO:0009338">
    <property type="term" value="C:exodeoxyribonuclease V complex"/>
    <property type="evidence" value="ECO:0007669"/>
    <property type="project" value="TreeGrafter"/>
</dbReference>
<dbReference type="Pfam" id="PF23139">
    <property type="entry name" value="OB_YrrC"/>
    <property type="match status" value="1"/>
</dbReference>
<dbReference type="HAMAP" id="MF_01488">
    <property type="entry name" value="RecD2"/>
    <property type="match status" value="1"/>
</dbReference>
<dbReference type="Gene3D" id="2.30.30.940">
    <property type="match status" value="1"/>
</dbReference>
<dbReference type="CDD" id="cd18809">
    <property type="entry name" value="SF1_C_RecD"/>
    <property type="match status" value="1"/>
</dbReference>
<dbReference type="PANTHER" id="PTHR43788:SF6">
    <property type="entry name" value="DNA HELICASE B"/>
    <property type="match status" value="1"/>
</dbReference>
<evidence type="ECO:0000313" key="5">
    <source>
        <dbReference type="Proteomes" id="UP000005778"/>
    </source>
</evidence>
<dbReference type="GO" id="GO:0006310">
    <property type="term" value="P:DNA recombination"/>
    <property type="evidence" value="ECO:0007669"/>
    <property type="project" value="InterPro"/>
</dbReference>
<dbReference type="Gene3D" id="1.10.150.20">
    <property type="entry name" value="5' to 3' exonuclease, C-terminal subdomain"/>
    <property type="match status" value="1"/>
</dbReference>
<evidence type="ECO:0000256" key="2">
    <source>
        <dbReference type="ARBA" id="ARBA00022840"/>
    </source>
</evidence>
<dbReference type="GO" id="GO:0003677">
    <property type="term" value="F:DNA binding"/>
    <property type="evidence" value="ECO:0007669"/>
    <property type="project" value="InterPro"/>
</dbReference>
<keyword evidence="2" id="KW-0067">ATP-binding</keyword>
<reference evidence="4 5" key="1">
    <citation type="submission" date="2011-09" db="EMBL/GenBank/DDBJ databases">
        <authorList>
            <consortium name="US DOE Joint Genome Institute (JGI-PGF)"/>
            <person name="Lucas S."/>
            <person name="Han J."/>
            <person name="Lapidus A."/>
            <person name="Cheng J.-F."/>
            <person name="Goodwin L."/>
            <person name="Pitluck S."/>
            <person name="Peters L."/>
            <person name="Land M.L."/>
            <person name="Hauser L."/>
            <person name="Orellana R."/>
            <person name="Lovley D."/>
            <person name="Woyke T.J."/>
        </authorList>
    </citation>
    <scope>NUCLEOTIDE SEQUENCE [LARGE SCALE GENOMIC DNA]</scope>
    <source>
        <strain evidence="4 5">2ac9</strain>
    </source>
</reference>
<dbReference type="GO" id="GO:0043139">
    <property type="term" value="F:5'-3' DNA helicase activity"/>
    <property type="evidence" value="ECO:0007669"/>
    <property type="project" value="InterPro"/>
</dbReference>
<dbReference type="InterPro" id="IPR055446">
    <property type="entry name" value="RecD2_N_OB"/>
</dbReference>
<evidence type="ECO:0000313" key="4">
    <source>
        <dbReference type="EMBL" id="EIM62116.1"/>
    </source>
</evidence>
<dbReference type="NCBIfam" id="TIGR01448">
    <property type="entry name" value="recD_rel"/>
    <property type="match status" value="1"/>
</dbReference>
<dbReference type="EMBL" id="CM001488">
    <property type="protein sequence ID" value="EIM62116.1"/>
    <property type="molecule type" value="Genomic_DNA"/>
</dbReference>
<proteinExistence type="inferred from homology"/>
<evidence type="ECO:0000256" key="1">
    <source>
        <dbReference type="ARBA" id="ARBA00022741"/>
    </source>
</evidence>